<sequence length="404" mass="42658">MHYRTRTTRAAALSGLLTAVVALSGCGDATDDTTGTATAPVAVTYDGGIYLLDPASLTVTWDVELPGFNRIDPAGDDRHLMVATETGFRVLDATTAQFTGLEFPGPEPGHVVRNAGRTVLFSDGTGQVISFDPTGLAEGKPEIREYRAAAPHHGLAVELSDGSLAVTLGEDSHDHDHDHDHGADGHDHAHDEHWGGLVVLDADRTEIARSEDCPGVHGEATAQGEAVLVGCRDGALIYRDGAITKVTSPTPYGRIGNHAGSDVSPIVLGDYKKDENAELERPKQVSLIDTTDATLRLVDLGTSYSYRGLARGPQGEALVLGTDGKIHVIDPVAGRVDRTIAVIAPWEEPLDWKKPSPGLFVRDGIAYVADAPSRKVHRVDLATGEVTSSSELPSAPNEISGVVS</sequence>
<dbReference type="Gene3D" id="2.130.10.10">
    <property type="entry name" value="YVTN repeat-like/Quinoprotein amine dehydrogenase"/>
    <property type="match status" value="2"/>
</dbReference>
<feature type="chain" id="PRO_5038446524" evidence="2">
    <location>
        <begin position="25"/>
        <end position="404"/>
    </location>
</feature>
<gene>
    <name evidence="3" type="ORF">B0T46_14075</name>
</gene>
<dbReference type="EMBL" id="MUMY01000011">
    <property type="protein sequence ID" value="ONM48124.1"/>
    <property type="molecule type" value="Genomic_DNA"/>
</dbReference>
<evidence type="ECO:0000256" key="2">
    <source>
        <dbReference type="SAM" id="SignalP"/>
    </source>
</evidence>
<feature type="compositionally biased region" description="Basic and acidic residues" evidence="1">
    <location>
        <begin position="170"/>
        <end position="190"/>
    </location>
</feature>
<proteinExistence type="predicted"/>
<dbReference type="InterPro" id="IPR047697">
    <property type="entry name" value="AztD-like"/>
</dbReference>
<reference evidence="3 4" key="1">
    <citation type="journal article" date="2016" name="Antonie Van Leeuwenhoek">
        <title>Nocardia donostiensis sp. nov., isolated from human respiratory specimens.</title>
        <authorList>
            <person name="Ercibengoa M."/>
            <person name="Bell M."/>
            <person name="Marimon J.M."/>
            <person name="Humrighouse B."/>
            <person name="Klenk H.P."/>
            <person name="Potter G."/>
            <person name="Perez-Trallero E."/>
        </authorList>
    </citation>
    <scope>NUCLEOTIDE SEQUENCE [LARGE SCALE GENOMIC DNA]</scope>
    <source>
        <strain evidence="3 4">X1655</strain>
    </source>
</reference>
<dbReference type="RefSeq" id="WP_077117206.1">
    <property type="nucleotide sequence ID" value="NZ_MUKP01000012.1"/>
</dbReference>
<evidence type="ECO:0000313" key="3">
    <source>
        <dbReference type="EMBL" id="ONM48124.1"/>
    </source>
</evidence>
<dbReference type="NCBIfam" id="NF038015">
    <property type="entry name" value="AztD"/>
    <property type="match status" value="1"/>
</dbReference>
<dbReference type="Proteomes" id="UP000188836">
    <property type="component" value="Unassembled WGS sequence"/>
</dbReference>
<feature type="signal peptide" evidence="2">
    <location>
        <begin position="1"/>
        <end position="24"/>
    </location>
</feature>
<dbReference type="STRING" id="1538463.B0T36_17310"/>
<keyword evidence="2" id="KW-0732">Signal</keyword>
<keyword evidence="4" id="KW-1185">Reference proteome</keyword>
<comment type="caution">
    <text evidence="3">The sequence shown here is derived from an EMBL/GenBank/DDBJ whole genome shotgun (WGS) entry which is preliminary data.</text>
</comment>
<dbReference type="SUPFAM" id="SSF50969">
    <property type="entry name" value="YVTN repeat-like/Quinoprotein amine dehydrogenase"/>
    <property type="match status" value="1"/>
</dbReference>
<protein>
    <submittedName>
        <fullName evidence="3">Uncharacterized protein</fullName>
    </submittedName>
</protein>
<dbReference type="PROSITE" id="PS51257">
    <property type="entry name" value="PROKAR_LIPOPROTEIN"/>
    <property type="match status" value="1"/>
</dbReference>
<dbReference type="AlphaFoldDB" id="A0A1W0BCW8"/>
<name>A0A1W0BCW8_9NOCA</name>
<dbReference type="OrthoDB" id="3250815at2"/>
<evidence type="ECO:0000313" key="4">
    <source>
        <dbReference type="Proteomes" id="UP000188836"/>
    </source>
</evidence>
<organism evidence="3 4">
    <name type="scientific">Nocardia donostiensis</name>
    <dbReference type="NCBI Taxonomy" id="1538463"/>
    <lineage>
        <taxon>Bacteria</taxon>
        <taxon>Bacillati</taxon>
        <taxon>Actinomycetota</taxon>
        <taxon>Actinomycetes</taxon>
        <taxon>Mycobacteriales</taxon>
        <taxon>Nocardiaceae</taxon>
        <taxon>Nocardia</taxon>
    </lineage>
</organism>
<feature type="region of interest" description="Disordered" evidence="1">
    <location>
        <begin position="167"/>
        <end position="190"/>
    </location>
</feature>
<dbReference type="InterPro" id="IPR011044">
    <property type="entry name" value="Quino_amine_DH_bsu"/>
</dbReference>
<evidence type="ECO:0000256" key="1">
    <source>
        <dbReference type="SAM" id="MobiDB-lite"/>
    </source>
</evidence>
<dbReference type="InterPro" id="IPR015943">
    <property type="entry name" value="WD40/YVTN_repeat-like_dom_sf"/>
</dbReference>
<accession>A0A1W0BCW8</accession>